<evidence type="ECO:0000313" key="5">
    <source>
        <dbReference type="Proteomes" id="UP000004474"/>
    </source>
</evidence>
<accession>K1DXM6</accession>
<dbReference type="AlphaFoldDB" id="K1DXM6"/>
<dbReference type="InterPro" id="IPR042171">
    <property type="entry name" value="Acyl-CoA_hotdog"/>
</dbReference>
<organism evidence="3 5">
    <name type="scientific">Janibacter hoylei PVAS-1</name>
    <dbReference type="NCBI Taxonomy" id="1210046"/>
    <lineage>
        <taxon>Bacteria</taxon>
        <taxon>Bacillati</taxon>
        <taxon>Actinomycetota</taxon>
        <taxon>Actinomycetes</taxon>
        <taxon>Micrococcales</taxon>
        <taxon>Intrasporangiaceae</taxon>
        <taxon>Janibacter</taxon>
    </lineage>
</organism>
<comment type="caution">
    <text evidence="3">The sequence shown here is derived from an EMBL/GenBank/DDBJ whole genome shotgun (WGS) entry which is preliminary data.</text>
</comment>
<dbReference type="InterPro" id="IPR029069">
    <property type="entry name" value="HotDog_dom_sf"/>
</dbReference>
<dbReference type="Pfam" id="PF13622">
    <property type="entry name" value="4HBT_3"/>
    <property type="match status" value="1"/>
</dbReference>
<feature type="domain" description="Acyl-CoA thioesterase-like N-terminal HotDog" evidence="1">
    <location>
        <begin position="19"/>
        <end position="101"/>
    </location>
</feature>
<dbReference type="STRING" id="1210046.B277_08629"/>
<dbReference type="EMBL" id="ALWX01000037">
    <property type="protein sequence ID" value="EKA61245.1"/>
    <property type="molecule type" value="Genomic_DNA"/>
</dbReference>
<dbReference type="PANTHER" id="PTHR38110:SF1">
    <property type="entry name" value="THIOESTERASE DOMAIN-CONTAINING PROTEIN"/>
    <property type="match status" value="1"/>
</dbReference>
<dbReference type="SUPFAM" id="SSF54637">
    <property type="entry name" value="Thioesterase/thiol ester dehydrase-isomerase"/>
    <property type="match status" value="2"/>
</dbReference>
<evidence type="ECO:0000259" key="2">
    <source>
        <dbReference type="Pfam" id="PF20789"/>
    </source>
</evidence>
<protein>
    <submittedName>
        <fullName evidence="3">Acyl-CoA thioesterase II</fullName>
    </submittedName>
    <submittedName>
        <fullName evidence="4">Thioesterase family protein</fullName>
    </submittedName>
</protein>
<dbReference type="InterPro" id="IPR052389">
    <property type="entry name" value="Sec_Metab_Biosynth-Assoc"/>
</dbReference>
<evidence type="ECO:0000259" key="1">
    <source>
        <dbReference type="Pfam" id="PF13622"/>
    </source>
</evidence>
<gene>
    <name evidence="3" type="ORF">B277_08629</name>
    <name evidence="4" type="ORF">CWN80_11775</name>
</gene>
<dbReference type="RefSeq" id="WP_007927180.1">
    <property type="nucleotide sequence ID" value="NZ_ALWX01000037.1"/>
</dbReference>
<dbReference type="Proteomes" id="UP000288711">
    <property type="component" value="Unassembled WGS sequence"/>
</dbReference>
<dbReference type="OrthoDB" id="5418286at2"/>
<dbReference type="EMBL" id="PIPF01000010">
    <property type="protein sequence ID" value="RWU82811.1"/>
    <property type="molecule type" value="Genomic_DNA"/>
</dbReference>
<keyword evidence="6" id="KW-1185">Reference proteome</keyword>
<dbReference type="InterPro" id="IPR049449">
    <property type="entry name" value="TesB_ACOT8-like_N"/>
</dbReference>
<name>K1DXM6_9MICO</name>
<dbReference type="PATRIC" id="fig|1210046.3.peg.1649"/>
<dbReference type="InterPro" id="IPR049450">
    <property type="entry name" value="ACOT8-like_C"/>
</dbReference>
<sequence>MNLQEMLDQAATGTVHVQEGWGQGRATYGGLVAGLAHAGLRGQFVDAPPLRHLMVSFVAPLAPGDAQIEVTPLRQGKNATQAQAHLVQDGQVVAAVLAAFGRERESAISVPHETVPMPQLPEPESIEPFPHIPGATPDFFQHVELRLADGAVPYTGADTSHMHGWMRFREAPPVFDERHFVTLGDAWPPAVIQMLSQFAPGSSLTWSLEITEDVAAEPDTHWAYAVRTDRAEGGYAHTDARIWHPDGRLVAISRQTVAIFG</sequence>
<evidence type="ECO:0000313" key="6">
    <source>
        <dbReference type="Proteomes" id="UP000288711"/>
    </source>
</evidence>
<reference evidence="4" key="3">
    <citation type="submission" date="2017-11" db="EMBL/GenBank/DDBJ databases">
        <authorList>
            <person name="Seuylemezian A."/>
            <person name="Cooper K."/>
            <person name="Vaishampayan P."/>
        </authorList>
    </citation>
    <scope>NUCLEOTIDE SEQUENCE</scope>
    <source>
        <strain evidence="4">PVAS-1</strain>
    </source>
</reference>
<dbReference type="Pfam" id="PF20789">
    <property type="entry name" value="4HBT_3C"/>
    <property type="match status" value="1"/>
</dbReference>
<feature type="domain" description="Acyl-CoA thioesterase-like C-terminal" evidence="2">
    <location>
        <begin position="123"/>
        <end position="258"/>
    </location>
</feature>
<dbReference type="eggNOG" id="COG1946">
    <property type="taxonomic scope" value="Bacteria"/>
</dbReference>
<proteinExistence type="predicted"/>
<reference evidence="3 5" key="2">
    <citation type="journal article" date="2012" name="J. Bacteriol.">
        <title>Genome Sequence of Janibacter hoylei MTCC8307, Isolated from the Stratospheric Air.</title>
        <authorList>
            <person name="Pawar S.P."/>
            <person name="Dhotre D.P."/>
            <person name="Shetty S.A."/>
            <person name="Chowdhury S.P."/>
            <person name="Chaudhari B.L."/>
            <person name="Shouche Y.S."/>
        </authorList>
    </citation>
    <scope>NUCLEOTIDE SEQUENCE [LARGE SCALE GENOMIC DNA]</scope>
    <source>
        <strain evidence="3 5">PVAS-1</strain>
    </source>
</reference>
<dbReference type="Gene3D" id="2.40.160.210">
    <property type="entry name" value="Acyl-CoA thioesterase, double hotdog domain"/>
    <property type="match status" value="1"/>
</dbReference>
<evidence type="ECO:0000313" key="4">
    <source>
        <dbReference type="EMBL" id="RWU82811.1"/>
    </source>
</evidence>
<reference evidence="4 6" key="1">
    <citation type="journal article" date="2009" name="Int. J. Syst. Evol. Microbiol.">
        <title>Janibacter hoylei sp. nov., Bacillus isronensis sp. nov. and Bacillus aryabhattai sp. nov., isolated from cryotubes used for collecting air from the upper atmosphere.</title>
        <authorList>
            <person name="Shivaji S."/>
            <person name="Chaturvedi P."/>
            <person name="Begum Z."/>
            <person name="Pindi P.K."/>
            <person name="Manorama R."/>
            <person name="Padmanaban D.A."/>
            <person name="Shouche Y.S."/>
            <person name="Pawar S."/>
            <person name="Vaishampayan P."/>
            <person name="Dutt C.B."/>
            <person name="Datta G.N."/>
            <person name="Manchanda R.K."/>
            <person name="Rao U.R."/>
            <person name="Bhargava P.M."/>
            <person name="Narlikar J.V."/>
        </authorList>
    </citation>
    <scope>NUCLEOTIDE SEQUENCE [LARGE SCALE GENOMIC DNA]</scope>
    <source>
        <strain evidence="4 6">PVAS-1</strain>
    </source>
</reference>
<dbReference type="Proteomes" id="UP000004474">
    <property type="component" value="Unassembled WGS sequence"/>
</dbReference>
<dbReference type="PANTHER" id="PTHR38110">
    <property type="entry name" value="CHROMOSOME 23, WHOLE GENOME SHOTGUN SEQUENCE"/>
    <property type="match status" value="1"/>
</dbReference>
<evidence type="ECO:0000313" key="3">
    <source>
        <dbReference type="EMBL" id="EKA61245.1"/>
    </source>
</evidence>